<keyword evidence="3" id="KW-0540">Nuclease</keyword>
<dbReference type="InterPro" id="IPR005135">
    <property type="entry name" value="Endo/exonuclease/phosphatase"/>
</dbReference>
<keyword evidence="3" id="KW-0378">Hydrolase</keyword>
<name>A0ABD6FEG4_9PSEU</name>
<feature type="domain" description="Endonuclease/exonuclease/phosphatase" evidence="2">
    <location>
        <begin position="124"/>
        <end position="324"/>
    </location>
</feature>
<feature type="transmembrane region" description="Helical" evidence="1">
    <location>
        <begin position="89"/>
        <end position="107"/>
    </location>
</feature>
<organism evidence="3 4">
    <name type="scientific">Thermocrispum agreste</name>
    <dbReference type="NCBI Taxonomy" id="37925"/>
    <lineage>
        <taxon>Bacteria</taxon>
        <taxon>Bacillati</taxon>
        <taxon>Actinomycetota</taxon>
        <taxon>Actinomycetes</taxon>
        <taxon>Pseudonocardiales</taxon>
        <taxon>Pseudonocardiaceae</taxon>
        <taxon>Thermocrispum</taxon>
    </lineage>
</organism>
<keyword evidence="1" id="KW-0472">Membrane</keyword>
<feature type="transmembrane region" description="Helical" evidence="1">
    <location>
        <begin position="25"/>
        <end position="45"/>
    </location>
</feature>
<dbReference type="InterPro" id="IPR036691">
    <property type="entry name" value="Endo/exonu/phosph_ase_sf"/>
</dbReference>
<protein>
    <submittedName>
        <fullName evidence="3">Endonuclease/exonuclease/phosphatase family protein</fullName>
    </submittedName>
</protein>
<dbReference type="Proteomes" id="UP000249324">
    <property type="component" value="Unassembled WGS sequence"/>
</dbReference>
<dbReference type="AlphaFoldDB" id="A0ABD6FEG4"/>
<sequence length="340" mass="36096">MTVLPGDFDETTRTRRQRRPGEKPFGVVLVALATLYAAFALWRLVASGLYDLDGNGLTVAALALTPYLAATGVVLSLFVALFRRWGSAVVVFALSAALGLTLVPRYFADGQPGTGGPVLRVMAVNLYYGEADAAAVVSLVRQRAVDVLAVTELTPAAAKRLEQAGLGEVLPHQHFQPAAAAAGSGVASRYPLVAIDLAGPSSFRQPSAAVHVEDQVVEVVAVHAMPPVDDSRAWAADLRSLPRANKEGAVRVLAGDFNATLDHAEFRRLLTRGYVDAADQLGLGMMATWPRERSLPPVTIDHVLIDSRAAVRNFQVVDLPGSDHRAILATVRLPGSAWSG</sequence>
<dbReference type="SUPFAM" id="SSF56219">
    <property type="entry name" value="DNase I-like"/>
    <property type="match status" value="1"/>
</dbReference>
<evidence type="ECO:0000313" key="4">
    <source>
        <dbReference type="Proteomes" id="UP000249324"/>
    </source>
</evidence>
<dbReference type="Pfam" id="PF03372">
    <property type="entry name" value="Exo_endo_phos"/>
    <property type="match status" value="1"/>
</dbReference>
<accession>A0ABD6FEG4</accession>
<evidence type="ECO:0000313" key="3">
    <source>
        <dbReference type="EMBL" id="MFO7192445.1"/>
    </source>
</evidence>
<gene>
    <name evidence="3" type="ORF">DIU77_009420</name>
</gene>
<feature type="transmembrane region" description="Helical" evidence="1">
    <location>
        <begin position="57"/>
        <end position="82"/>
    </location>
</feature>
<reference evidence="3 4" key="1">
    <citation type="journal article" date="2021" name="BMC Genomics">
        <title>Genome-resolved metagenome and metatranscriptome analyses of thermophilic composting reveal key bacterial players and their metabolic interactions.</title>
        <authorList>
            <person name="Braga L.P.P."/>
            <person name="Pereira R.V."/>
            <person name="Martins L.F."/>
            <person name="Moura L.M.S."/>
            <person name="Sanchez F.B."/>
            <person name="Patane J.S.L."/>
            <person name="da Silva A.M."/>
            <person name="Setubal J.C."/>
        </authorList>
    </citation>
    <scope>NUCLEOTIDE SEQUENCE [LARGE SCALE GENOMIC DNA]</scope>
    <source>
        <strain evidence="3">ZC4RG45</strain>
    </source>
</reference>
<evidence type="ECO:0000256" key="1">
    <source>
        <dbReference type="SAM" id="Phobius"/>
    </source>
</evidence>
<dbReference type="GO" id="GO:0004519">
    <property type="term" value="F:endonuclease activity"/>
    <property type="evidence" value="ECO:0007669"/>
    <property type="project" value="UniProtKB-KW"/>
</dbReference>
<keyword evidence="3" id="KW-0255">Endonuclease</keyword>
<evidence type="ECO:0000259" key="2">
    <source>
        <dbReference type="Pfam" id="PF03372"/>
    </source>
</evidence>
<proteinExistence type="predicted"/>
<keyword evidence="1" id="KW-0812">Transmembrane</keyword>
<keyword evidence="1" id="KW-1133">Transmembrane helix</keyword>
<comment type="caution">
    <text evidence="3">The sequence shown here is derived from an EMBL/GenBank/DDBJ whole genome shotgun (WGS) entry which is preliminary data.</text>
</comment>
<dbReference type="Gene3D" id="3.60.10.10">
    <property type="entry name" value="Endonuclease/exonuclease/phosphatase"/>
    <property type="match status" value="1"/>
</dbReference>
<dbReference type="EMBL" id="QGUI02000099">
    <property type="protein sequence ID" value="MFO7192445.1"/>
    <property type="molecule type" value="Genomic_DNA"/>
</dbReference>